<organism evidence="1 2">
    <name type="scientific">Geomobilimonas luticola</name>
    <dbReference type="NCBI Taxonomy" id="1114878"/>
    <lineage>
        <taxon>Bacteria</taxon>
        <taxon>Pseudomonadati</taxon>
        <taxon>Thermodesulfobacteriota</taxon>
        <taxon>Desulfuromonadia</taxon>
        <taxon>Geobacterales</taxon>
        <taxon>Geobacteraceae</taxon>
        <taxon>Geomobilimonas</taxon>
    </lineage>
</organism>
<gene>
    <name evidence="1" type="ORF">KI810_09170</name>
</gene>
<dbReference type="RefSeq" id="WP_214175232.1">
    <property type="nucleotide sequence ID" value="NZ_JAHCVK010000003.1"/>
</dbReference>
<keyword evidence="2" id="KW-1185">Reference proteome</keyword>
<accession>A0ABS5SDH0</accession>
<proteinExistence type="predicted"/>
<comment type="caution">
    <text evidence="1">The sequence shown here is derived from an EMBL/GenBank/DDBJ whole genome shotgun (WGS) entry which is preliminary data.</text>
</comment>
<evidence type="ECO:0000313" key="1">
    <source>
        <dbReference type="EMBL" id="MBT0653225.1"/>
    </source>
</evidence>
<sequence>MKRYRTPLIIAAALVLLAITNPSFDRHKGKIAERTREESGILSAAVGALRNELGYLRYRNYLLCSATVAKVGRPRLVSVGLLGLVVVVSTE</sequence>
<dbReference type="Proteomes" id="UP000756860">
    <property type="component" value="Unassembled WGS sequence"/>
</dbReference>
<name>A0ABS5SDH0_9BACT</name>
<protein>
    <submittedName>
        <fullName evidence="1">Uncharacterized protein</fullName>
    </submittedName>
</protein>
<reference evidence="1 2" key="1">
    <citation type="submission" date="2021-05" db="EMBL/GenBank/DDBJ databases">
        <title>The draft genome of Geobacter luticola JCM 17780.</title>
        <authorList>
            <person name="Xu Z."/>
            <person name="Masuda Y."/>
            <person name="Itoh H."/>
            <person name="Senoo K."/>
        </authorList>
    </citation>
    <scope>NUCLEOTIDE SEQUENCE [LARGE SCALE GENOMIC DNA]</scope>
    <source>
        <strain evidence="1 2">JCM 17780</strain>
    </source>
</reference>
<dbReference type="EMBL" id="JAHCVK010000003">
    <property type="protein sequence ID" value="MBT0653225.1"/>
    <property type="molecule type" value="Genomic_DNA"/>
</dbReference>
<evidence type="ECO:0000313" key="2">
    <source>
        <dbReference type="Proteomes" id="UP000756860"/>
    </source>
</evidence>